<keyword evidence="3" id="KW-0597">Phosphoprotein</keyword>
<dbReference type="EC" id="2.7.13.3" evidence="2"/>
<dbReference type="EMBL" id="CAADJA010000002">
    <property type="protein sequence ID" value="VFS46731.1"/>
    <property type="molecule type" value="Genomic_DNA"/>
</dbReference>
<evidence type="ECO:0000256" key="4">
    <source>
        <dbReference type="ARBA" id="ARBA00022679"/>
    </source>
</evidence>
<dbReference type="Pfam" id="PF02518">
    <property type="entry name" value="HATPase_c"/>
    <property type="match status" value="1"/>
</dbReference>
<evidence type="ECO:0000256" key="1">
    <source>
        <dbReference type="ARBA" id="ARBA00000085"/>
    </source>
</evidence>
<evidence type="ECO:0000259" key="10">
    <source>
        <dbReference type="PROSITE" id="PS50109"/>
    </source>
</evidence>
<dbReference type="SMART" id="SM00091">
    <property type="entry name" value="PAS"/>
    <property type="match status" value="1"/>
</dbReference>
<keyword evidence="9" id="KW-0472">Membrane</keyword>
<evidence type="ECO:0000313" key="14">
    <source>
        <dbReference type="Proteomes" id="UP000373449"/>
    </source>
</evidence>
<feature type="domain" description="PAC" evidence="12">
    <location>
        <begin position="355"/>
        <end position="408"/>
    </location>
</feature>
<proteinExistence type="predicted"/>
<feature type="transmembrane region" description="Helical" evidence="9">
    <location>
        <begin position="216"/>
        <end position="236"/>
    </location>
</feature>
<evidence type="ECO:0000259" key="12">
    <source>
        <dbReference type="PROSITE" id="PS50113"/>
    </source>
</evidence>
<dbReference type="PRINTS" id="PR00344">
    <property type="entry name" value="BCTRLSENSOR"/>
</dbReference>
<keyword evidence="4 13" id="KW-0808">Transferase</keyword>
<dbReference type="PANTHER" id="PTHR43065:SF10">
    <property type="entry name" value="PEROXIDE STRESS-ACTIVATED HISTIDINE KINASE MAK3"/>
    <property type="match status" value="1"/>
</dbReference>
<evidence type="ECO:0000256" key="8">
    <source>
        <dbReference type="ARBA" id="ARBA00023012"/>
    </source>
</evidence>
<dbReference type="InterPro" id="IPR013767">
    <property type="entry name" value="PAS_fold"/>
</dbReference>
<dbReference type="SMART" id="SM00387">
    <property type="entry name" value="HATPase_c"/>
    <property type="match status" value="1"/>
</dbReference>
<dbReference type="Pfam" id="PF00512">
    <property type="entry name" value="HisKA"/>
    <property type="match status" value="1"/>
</dbReference>
<dbReference type="InterPro" id="IPR005467">
    <property type="entry name" value="His_kinase_dom"/>
</dbReference>
<dbReference type="CDD" id="cd00082">
    <property type="entry name" value="HisKA"/>
    <property type="match status" value="1"/>
</dbReference>
<feature type="domain" description="PAS" evidence="11">
    <location>
        <begin position="286"/>
        <end position="331"/>
    </location>
</feature>
<evidence type="ECO:0000256" key="9">
    <source>
        <dbReference type="SAM" id="Phobius"/>
    </source>
</evidence>
<evidence type="ECO:0000256" key="3">
    <source>
        <dbReference type="ARBA" id="ARBA00022553"/>
    </source>
</evidence>
<dbReference type="PROSITE" id="PS50112">
    <property type="entry name" value="PAS"/>
    <property type="match status" value="1"/>
</dbReference>
<keyword evidence="7" id="KW-0067">ATP-binding</keyword>
<dbReference type="NCBIfam" id="NF008468">
    <property type="entry name" value="PRK11360.1"/>
    <property type="match status" value="1"/>
</dbReference>
<dbReference type="GO" id="GO:0006355">
    <property type="term" value="P:regulation of DNA-templated transcription"/>
    <property type="evidence" value="ECO:0007669"/>
    <property type="project" value="InterPro"/>
</dbReference>
<dbReference type="InterPro" id="IPR003594">
    <property type="entry name" value="HATPase_dom"/>
</dbReference>
<feature type="domain" description="Histidine kinase" evidence="10">
    <location>
        <begin position="421"/>
        <end position="628"/>
    </location>
</feature>
<dbReference type="SUPFAM" id="SSF55874">
    <property type="entry name" value="ATPase domain of HSP90 chaperone/DNA topoisomerase II/histidine kinase"/>
    <property type="match status" value="1"/>
</dbReference>
<dbReference type="Proteomes" id="UP000373449">
    <property type="component" value="Unassembled WGS sequence"/>
</dbReference>
<evidence type="ECO:0000256" key="7">
    <source>
        <dbReference type="ARBA" id="ARBA00022840"/>
    </source>
</evidence>
<dbReference type="InterPro" id="IPR000014">
    <property type="entry name" value="PAS"/>
</dbReference>
<dbReference type="Gene3D" id="6.10.340.10">
    <property type="match status" value="1"/>
</dbReference>
<keyword evidence="9" id="KW-0812">Transmembrane</keyword>
<dbReference type="InterPro" id="IPR035965">
    <property type="entry name" value="PAS-like_dom_sf"/>
</dbReference>
<dbReference type="NCBIfam" id="TIGR00229">
    <property type="entry name" value="sensory_box"/>
    <property type="match status" value="1"/>
</dbReference>
<dbReference type="Pfam" id="PF00989">
    <property type="entry name" value="PAS"/>
    <property type="match status" value="1"/>
</dbReference>
<comment type="catalytic activity">
    <reaction evidence="1">
        <text>ATP + protein L-histidine = ADP + protein N-phospho-L-histidine.</text>
        <dbReference type="EC" id="2.7.13.3"/>
    </reaction>
</comment>
<keyword evidence="6 13" id="KW-0418">Kinase</keyword>
<keyword evidence="8" id="KW-0902">Two-component regulatory system</keyword>
<reference evidence="13 14" key="1">
    <citation type="submission" date="2019-03" db="EMBL/GenBank/DDBJ databases">
        <authorList>
            <consortium name="Pathogen Informatics"/>
        </authorList>
    </citation>
    <scope>NUCLEOTIDE SEQUENCE [LARGE SCALE GENOMIC DNA]</scope>
    <source>
        <strain evidence="13 14">NCTC12282</strain>
    </source>
</reference>
<dbReference type="InterPro" id="IPR003661">
    <property type="entry name" value="HisK_dim/P_dom"/>
</dbReference>
<dbReference type="SUPFAM" id="SSF55785">
    <property type="entry name" value="PYP-like sensor domain (PAS domain)"/>
    <property type="match status" value="1"/>
</dbReference>
<feature type="transmembrane region" description="Helical" evidence="9">
    <location>
        <begin position="42"/>
        <end position="61"/>
    </location>
</feature>
<dbReference type="Gene3D" id="3.30.565.10">
    <property type="entry name" value="Histidine kinase-like ATPase, C-terminal domain"/>
    <property type="match status" value="1"/>
</dbReference>
<evidence type="ECO:0000256" key="5">
    <source>
        <dbReference type="ARBA" id="ARBA00022741"/>
    </source>
</evidence>
<dbReference type="PROSITE" id="PS50109">
    <property type="entry name" value="HIS_KIN"/>
    <property type="match status" value="1"/>
</dbReference>
<dbReference type="PANTHER" id="PTHR43065">
    <property type="entry name" value="SENSOR HISTIDINE KINASE"/>
    <property type="match status" value="1"/>
</dbReference>
<name>A0A484ZGE7_9GAMM</name>
<sequence>MITVEAETNTFYQEKSDAMASIQSSFKRYIRAHWPQTLRSKMIFLAIMMISLPTMLIGYIVEVQGRDALLQEKQIKLYAVTNLLDQALAESFERYPNLPREQRIKALNEQLSPITDEITKAFSGVGAGYYNRELDAIITYAPQQLYGKAVGVTIDEEHPGRTVMATGRPLVKSGSQVRGNIMNAMKPIERDGKILGYIWANELSNDIDQQALKMDISIIIVICLGMLCSVLLIVIFSRRFASDIDTIKTGLAELPLNLNTKLPPLKGEMGEISDSVNALSRALREAKTLNELIIENAADGVIAVDTDGCVTMINPAAEEITGYSQKESMGKPYENVFGGRGYRSPILDTLEHGIDHVALEVDYPAKHQVIQISVSTSQMHNAQGEIIGALVIFSDLTAKKEVQRRIERAERLATLGELMAGVAHEVRNPLTAISGFVQILKDSEQDPQRLEYTQIILKEVHSINRVIQQLLDFARPRPGLYQKIYLNHIINETLVLIKTKGVEARIDFDVILDHSLDAIDADGEMLKQVLLNLLINAVQSISARGQITISTQAVGQDKQMIKIQDDGCGISDDIKAKIFTPFYTTKPSGTGLGLSISQRIITSHDGDITLESQPNQGTTFTIVLPVRLGERNPT</sequence>
<dbReference type="InterPro" id="IPR036890">
    <property type="entry name" value="HATPase_C_sf"/>
</dbReference>
<organism evidence="13 14">
    <name type="scientific">Budvicia aquatica</name>
    <dbReference type="NCBI Taxonomy" id="82979"/>
    <lineage>
        <taxon>Bacteria</taxon>
        <taxon>Pseudomonadati</taxon>
        <taxon>Pseudomonadota</taxon>
        <taxon>Gammaproteobacteria</taxon>
        <taxon>Enterobacterales</taxon>
        <taxon>Budviciaceae</taxon>
        <taxon>Budvicia</taxon>
    </lineage>
</organism>
<dbReference type="SUPFAM" id="SSF47384">
    <property type="entry name" value="Homodimeric domain of signal transducing histidine kinase"/>
    <property type="match status" value="1"/>
</dbReference>
<dbReference type="GO" id="GO:0005524">
    <property type="term" value="F:ATP binding"/>
    <property type="evidence" value="ECO:0007669"/>
    <property type="project" value="UniProtKB-KW"/>
</dbReference>
<keyword evidence="9" id="KW-1133">Transmembrane helix</keyword>
<dbReference type="InterPro" id="IPR004358">
    <property type="entry name" value="Sig_transdc_His_kin-like_C"/>
</dbReference>
<dbReference type="CDD" id="cd00130">
    <property type="entry name" value="PAS"/>
    <property type="match status" value="1"/>
</dbReference>
<dbReference type="Gene3D" id="3.30.450.20">
    <property type="entry name" value="PAS domain"/>
    <property type="match status" value="1"/>
</dbReference>
<dbReference type="InterPro" id="IPR036097">
    <property type="entry name" value="HisK_dim/P_sf"/>
</dbReference>
<dbReference type="SMART" id="SM00388">
    <property type="entry name" value="HisKA"/>
    <property type="match status" value="1"/>
</dbReference>
<gene>
    <name evidence="13" type="primary">kinE</name>
    <name evidence="13" type="ORF">NCTC12282_01649</name>
</gene>
<evidence type="ECO:0000256" key="2">
    <source>
        <dbReference type="ARBA" id="ARBA00012438"/>
    </source>
</evidence>
<dbReference type="GO" id="GO:0000155">
    <property type="term" value="F:phosphorelay sensor kinase activity"/>
    <property type="evidence" value="ECO:0007669"/>
    <property type="project" value="InterPro"/>
</dbReference>
<accession>A0A484ZGE7</accession>
<dbReference type="Gene3D" id="1.10.287.130">
    <property type="match status" value="1"/>
</dbReference>
<protein>
    <recommendedName>
        <fullName evidence="2">histidine kinase</fullName>
        <ecNumber evidence="2">2.7.13.3</ecNumber>
    </recommendedName>
</protein>
<evidence type="ECO:0000256" key="6">
    <source>
        <dbReference type="ARBA" id="ARBA00022777"/>
    </source>
</evidence>
<dbReference type="PROSITE" id="PS50113">
    <property type="entry name" value="PAC"/>
    <property type="match status" value="1"/>
</dbReference>
<dbReference type="InterPro" id="IPR000700">
    <property type="entry name" value="PAS-assoc_C"/>
</dbReference>
<dbReference type="AlphaFoldDB" id="A0A484ZGE7"/>
<evidence type="ECO:0000313" key="13">
    <source>
        <dbReference type="EMBL" id="VFS46731.1"/>
    </source>
</evidence>
<evidence type="ECO:0000259" key="11">
    <source>
        <dbReference type="PROSITE" id="PS50112"/>
    </source>
</evidence>
<keyword evidence="5" id="KW-0547">Nucleotide-binding</keyword>